<keyword evidence="8 11" id="KW-0472">Membrane</keyword>
<dbReference type="FunFam" id="3.40.50.2000:FF:000050">
    <property type="entry name" value="UDP-glucuronosyltransferase"/>
    <property type="match status" value="1"/>
</dbReference>
<evidence type="ECO:0000256" key="7">
    <source>
        <dbReference type="ARBA" id="ARBA00022989"/>
    </source>
</evidence>
<dbReference type="Pfam" id="PF00201">
    <property type="entry name" value="UDPGT"/>
    <property type="match status" value="1"/>
</dbReference>
<dbReference type="PANTHER" id="PTHR48043:SF159">
    <property type="entry name" value="EG:EG0003.4 PROTEIN-RELATED"/>
    <property type="match status" value="1"/>
</dbReference>
<feature type="non-terminal residue" evidence="13">
    <location>
        <position position="1"/>
    </location>
</feature>
<comment type="similarity">
    <text evidence="2">Belongs to the UDP-glycosyltransferase family.</text>
</comment>
<gene>
    <name evidence="13" type="primary">LOC113214833</name>
</gene>
<keyword evidence="9" id="KW-0325">Glycoprotein</keyword>
<evidence type="ECO:0000256" key="2">
    <source>
        <dbReference type="ARBA" id="ARBA00009995"/>
    </source>
</evidence>
<accession>A0A9C6XTN2</accession>
<keyword evidence="4" id="KW-0808">Transferase</keyword>
<dbReference type="GO" id="GO:0005783">
    <property type="term" value="C:endoplasmic reticulum"/>
    <property type="evidence" value="ECO:0007669"/>
    <property type="project" value="UniProtKB-SubCell"/>
</dbReference>
<dbReference type="Proteomes" id="UP000504606">
    <property type="component" value="Unplaced"/>
</dbReference>
<dbReference type="Gene3D" id="3.40.50.2000">
    <property type="entry name" value="Glycogen Phosphorylase B"/>
    <property type="match status" value="2"/>
</dbReference>
<comment type="subcellular location">
    <subcellularLocation>
        <location evidence="10">Endomembrane system</location>
        <topology evidence="10">Single-pass type I membrane protein</topology>
    </subcellularLocation>
    <subcellularLocation>
        <location evidence="1">Endoplasmic reticulum</location>
    </subcellularLocation>
</comment>
<evidence type="ECO:0000256" key="10">
    <source>
        <dbReference type="ARBA" id="ARBA00046288"/>
    </source>
</evidence>
<dbReference type="CDD" id="cd03784">
    <property type="entry name" value="GT1_Gtf-like"/>
    <property type="match status" value="1"/>
</dbReference>
<keyword evidence="7 11" id="KW-1133">Transmembrane helix</keyword>
<dbReference type="SUPFAM" id="SSF53756">
    <property type="entry name" value="UDP-Glycosyltransferase/glycogen phosphorylase"/>
    <property type="match status" value="1"/>
</dbReference>
<dbReference type="RefSeq" id="XP_052130904.1">
    <property type="nucleotide sequence ID" value="XM_052274944.1"/>
</dbReference>
<protein>
    <submittedName>
        <fullName evidence="13">UDP-glycosyltransferase UGT5</fullName>
    </submittedName>
</protein>
<dbReference type="InterPro" id="IPR050271">
    <property type="entry name" value="UDP-glycosyltransferase"/>
</dbReference>
<keyword evidence="6" id="KW-0256">Endoplasmic reticulum</keyword>
<sequence>SRFCVRGVLQVFAALAVLVAVALGVADAARILAVMPMHARSHQIALSAVTRALADKGHDITYITGLPQGNKINPTHNHKLIHFQSKAVSKEADAELKRFWENKRGTLDQITFLMKWGAVIVNETLSSPVVKAELYKPGQKFDLVIAELFFFQEAFITLGHHFKAPVVAINPFGASQFINELSGNPVNPSWVPSPFLGFSDRMSFIQRAINAFLHVGTHLSYFYYNLPLQEEIAKQYFPDVPHVEELLRSNLALTLINNHFTLVYPTPMAPNVIEIGGIHIPQKRNPLPKDLQDYLDGAKEGVVYFSMGSNLKVEQMPEEKSKAILGALGALKERVLLKWDGPKPKDLSPNIRTIEWAPQADLLAHPNIRAFWTHGGLLSTQESVYHGVPLIGMPMFGDQDFNMLLAEQKGFCVKVDFRTMTRESLDATLKEILRNPKYKENASRLSRIFRSKALQPAEAAVFAIEHVLQHGSEHLKPSNVHLPLYQLLLLDVIAAAAAIVLLPLLLLWACCRALCCGKKKAVATNKKKKN</sequence>
<evidence type="ECO:0000256" key="11">
    <source>
        <dbReference type="SAM" id="Phobius"/>
    </source>
</evidence>
<keyword evidence="5 11" id="KW-0812">Transmembrane</keyword>
<dbReference type="AlphaFoldDB" id="A0A9C6XTN2"/>
<dbReference type="KEGG" id="foc:113214833"/>
<dbReference type="GO" id="GO:0008194">
    <property type="term" value="F:UDP-glycosyltransferase activity"/>
    <property type="evidence" value="ECO:0007669"/>
    <property type="project" value="InterPro"/>
</dbReference>
<name>A0A9C6XTN2_FRAOC</name>
<dbReference type="GeneID" id="113214833"/>
<evidence type="ECO:0000313" key="12">
    <source>
        <dbReference type="Proteomes" id="UP000504606"/>
    </source>
</evidence>
<keyword evidence="12" id="KW-1185">Reference proteome</keyword>
<feature type="transmembrane region" description="Helical" evidence="11">
    <location>
        <begin position="484"/>
        <end position="510"/>
    </location>
</feature>
<evidence type="ECO:0000256" key="3">
    <source>
        <dbReference type="ARBA" id="ARBA00022676"/>
    </source>
</evidence>
<evidence type="ECO:0000256" key="6">
    <source>
        <dbReference type="ARBA" id="ARBA00022824"/>
    </source>
</evidence>
<dbReference type="InterPro" id="IPR002213">
    <property type="entry name" value="UDP_glucos_trans"/>
</dbReference>
<evidence type="ECO:0000256" key="5">
    <source>
        <dbReference type="ARBA" id="ARBA00022692"/>
    </source>
</evidence>
<reference evidence="13" key="1">
    <citation type="submission" date="2025-08" db="UniProtKB">
        <authorList>
            <consortium name="RefSeq"/>
        </authorList>
    </citation>
    <scope>IDENTIFICATION</scope>
    <source>
        <tissue evidence="13">Whole organism</tissue>
    </source>
</reference>
<evidence type="ECO:0000313" key="13">
    <source>
        <dbReference type="RefSeq" id="XP_052130904.1"/>
    </source>
</evidence>
<dbReference type="OrthoDB" id="5835829at2759"/>
<evidence type="ECO:0000256" key="1">
    <source>
        <dbReference type="ARBA" id="ARBA00004240"/>
    </source>
</evidence>
<dbReference type="PANTHER" id="PTHR48043">
    <property type="entry name" value="EG:EG0003.4 PROTEIN-RELATED"/>
    <property type="match status" value="1"/>
</dbReference>
<evidence type="ECO:0000256" key="4">
    <source>
        <dbReference type="ARBA" id="ARBA00022679"/>
    </source>
</evidence>
<proteinExistence type="inferred from homology"/>
<evidence type="ECO:0000256" key="8">
    <source>
        <dbReference type="ARBA" id="ARBA00023136"/>
    </source>
</evidence>
<keyword evidence="3" id="KW-0328">Glycosyltransferase</keyword>
<evidence type="ECO:0000256" key="9">
    <source>
        <dbReference type="ARBA" id="ARBA00023180"/>
    </source>
</evidence>
<organism evidence="12 13">
    <name type="scientific">Frankliniella occidentalis</name>
    <name type="common">Western flower thrips</name>
    <name type="synonym">Euthrips occidentalis</name>
    <dbReference type="NCBI Taxonomy" id="133901"/>
    <lineage>
        <taxon>Eukaryota</taxon>
        <taxon>Metazoa</taxon>
        <taxon>Ecdysozoa</taxon>
        <taxon>Arthropoda</taxon>
        <taxon>Hexapoda</taxon>
        <taxon>Insecta</taxon>
        <taxon>Pterygota</taxon>
        <taxon>Neoptera</taxon>
        <taxon>Paraneoptera</taxon>
        <taxon>Thysanoptera</taxon>
        <taxon>Terebrantia</taxon>
        <taxon>Thripoidea</taxon>
        <taxon>Thripidae</taxon>
        <taxon>Frankliniella</taxon>
    </lineage>
</organism>